<keyword evidence="1" id="KW-0732">Signal</keyword>
<evidence type="ECO:0000313" key="4">
    <source>
        <dbReference type="Proteomes" id="UP000007460"/>
    </source>
</evidence>
<dbReference type="RefSeq" id="WP_013047375.1">
    <property type="nucleotide sequence ID" value="NC_014010.1"/>
</dbReference>
<protein>
    <recommendedName>
        <fullName evidence="2">Choice-of-anchor I domain-containing protein</fullName>
    </recommendedName>
</protein>
<dbReference type="PANTHER" id="PTHR46928:SF1">
    <property type="entry name" value="MESENCHYME-SPECIFIC CELL SURFACE GLYCOPROTEIN"/>
    <property type="match status" value="1"/>
</dbReference>
<dbReference type="InterPro" id="IPR011044">
    <property type="entry name" value="Quino_amine_DH_bsu"/>
</dbReference>
<evidence type="ECO:0000256" key="1">
    <source>
        <dbReference type="SAM" id="SignalP"/>
    </source>
</evidence>
<dbReference type="eggNOG" id="COG3391">
    <property type="taxonomic scope" value="Bacteria"/>
</dbReference>
<dbReference type="SUPFAM" id="SSF101898">
    <property type="entry name" value="NHL repeat"/>
    <property type="match status" value="1"/>
</dbReference>
<dbReference type="PANTHER" id="PTHR46928">
    <property type="entry name" value="MESENCHYME-SPECIFIC CELL SURFACE GLYCOPROTEIN"/>
    <property type="match status" value="1"/>
</dbReference>
<dbReference type="Proteomes" id="UP000007460">
    <property type="component" value="Chromosome"/>
</dbReference>
<gene>
    <name evidence="3" type="ordered locus">SAR116_2506</name>
</gene>
<dbReference type="Pfam" id="PF22494">
    <property type="entry name" value="choice_anch_I"/>
    <property type="match status" value="1"/>
</dbReference>
<dbReference type="HOGENOM" id="CLU_020353_0_0_5"/>
<feature type="chain" id="PRO_5003069581" description="Choice-of-anchor I domain-containing protein" evidence="1">
    <location>
        <begin position="27"/>
        <end position="498"/>
    </location>
</feature>
<dbReference type="NCBIfam" id="NF038117">
    <property type="entry name" value="choice_anch_I"/>
    <property type="match status" value="1"/>
</dbReference>
<dbReference type="OrthoDB" id="9803927at2"/>
<name>D5BQN1_PUNMI</name>
<proteinExistence type="predicted"/>
<evidence type="ECO:0000313" key="3">
    <source>
        <dbReference type="EMBL" id="ADE40749.1"/>
    </source>
</evidence>
<feature type="domain" description="Choice-of-anchor I" evidence="2">
    <location>
        <begin position="37"/>
        <end position="496"/>
    </location>
</feature>
<accession>D5BQN1</accession>
<dbReference type="AlphaFoldDB" id="D5BQN1"/>
<dbReference type="InterPro" id="IPR052956">
    <property type="entry name" value="Mesenchyme-surface_protein"/>
</dbReference>
<evidence type="ECO:0000259" key="2">
    <source>
        <dbReference type="Pfam" id="PF22494"/>
    </source>
</evidence>
<sequence>MRKTNLLYTVPLSAIFCAASLMSASALELTEIGSFKIGDGEGYAEMIRYHAPSKQVMVTASETGTIERISIANPQAPVKQAPLDLAGGDVTAVAVHGDMIAASIKADAADDAGMIKLFDSTGAELATFATGALPDNVGFSPDGRYILTANEGEPSDDYTVDPEGSFTLVDLAGGVANAKVTQIFLAGIEVPAGARIVKPGSSFAADAEPEYLTFSADGKMAYVTLQENNALAVIDIAAAKVASVIGLGVKNVSRTAHDMSNKDGGINMQRWPVMMMYQPDAIVSYQVNGATYLVTANEGDAKDYDGFSEETRVAKLKLDGTMFPNATTLQMPENLGRLKTTTTMGDTDGDGDTDIIYSYGGRSFSIWNTDGTLMFDSGNAFETVIASRSPDVFNANGGAAEFDDRSDDKGPEPEALTIGEIDGRIYAFIGMERNNAIFTYDITLPSDPHMVDYMMPAARHNSPEGLDFIAAADSPTGTPLLVTAYEMTGTIAIYEISK</sequence>
<dbReference type="InterPro" id="IPR015943">
    <property type="entry name" value="WD40/YVTN_repeat-like_dom_sf"/>
</dbReference>
<reference evidence="3 4" key="1">
    <citation type="journal article" date="2010" name="J. Bacteriol.">
        <title>Complete genome sequence of "Candidatus Puniceispirillum marinum" IMCC1322, a representative of the SAR116 clade in the Alphaproteobacteria.</title>
        <authorList>
            <person name="Oh H.M."/>
            <person name="Kwon K.K."/>
            <person name="Kang I."/>
            <person name="Kang S.G."/>
            <person name="Lee J.H."/>
            <person name="Kim S.J."/>
            <person name="Cho J.C."/>
        </authorList>
    </citation>
    <scope>NUCLEOTIDE SEQUENCE [LARGE SCALE GENOMIC DNA]</scope>
    <source>
        <strain evidence="3 4">IMCC1322</strain>
    </source>
</reference>
<keyword evidence="4" id="KW-1185">Reference proteome</keyword>
<feature type="signal peptide" evidence="1">
    <location>
        <begin position="1"/>
        <end position="26"/>
    </location>
</feature>
<dbReference type="KEGG" id="apb:SAR116_2506"/>
<dbReference type="STRING" id="488538.SAR116_2506"/>
<dbReference type="Gene3D" id="2.130.10.10">
    <property type="entry name" value="YVTN repeat-like/Quinoprotein amine dehydrogenase"/>
    <property type="match status" value="2"/>
</dbReference>
<dbReference type="InterPro" id="IPR055188">
    <property type="entry name" value="Choice_anch_I"/>
</dbReference>
<dbReference type="SUPFAM" id="SSF50969">
    <property type="entry name" value="YVTN repeat-like/Quinoprotein amine dehydrogenase"/>
    <property type="match status" value="1"/>
</dbReference>
<dbReference type="EMBL" id="CP001751">
    <property type="protein sequence ID" value="ADE40749.1"/>
    <property type="molecule type" value="Genomic_DNA"/>
</dbReference>
<organism evidence="3 4">
    <name type="scientific">Puniceispirillum marinum (strain IMCC1322)</name>
    <dbReference type="NCBI Taxonomy" id="488538"/>
    <lineage>
        <taxon>Bacteria</taxon>
        <taxon>Pseudomonadati</taxon>
        <taxon>Pseudomonadota</taxon>
        <taxon>Alphaproteobacteria</taxon>
        <taxon>Candidatus Puniceispirillales</taxon>
        <taxon>Candidatus Puniceispirillaceae</taxon>
        <taxon>Candidatus Puniceispirillum</taxon>
    </lineage>
</organism>